<comment type="caution">
    <text evidence="1">The sequence shown here is derived from an EMBL/GenBank/DDBJ whole genome shotgun (WGS) entry which is preliminary data.</text>
</comment>
<evidence type="ECO:0000313" key="1">
    <source>
        <dbReference type="EMBL" id="KAI6648782.1"/>
    </source>
</evidence>
<dbReference type="EMBL" id="JAKMXF010000326">
    <property type="protein sequence ID" value="KAI6648782.1"/>
    <property type="molecule type" value="Genomic_DNA"/>
</dbReference>
<protein>
    <submittedName>
        <fullName evidence="1">Uncharacterized protein</fullName>
    </submittedName>
</protein>
<keyword evidence="2" id="KW-1185">Reference proteome</keyword>
<dbReference type="Proteomes" id="UP001165289">
    <property type="component" value="Unassembled WGS sequence"/>
</dbReference>
<sequence>MSDILIQKVRIYLLIRTYFITLIFTKQGLQGIFTAYFNFIDKIRTSIKKLRLWERKVKDGNFVIRDNLTTVLEGEEMKTDIMGLFQAGLFFLKEEFKRLLERMKRKYVSANPKRAKNANKQWRIQGGNLSVQAPHNWFPIYGYVVIYNSIFLNMRRAFGIIVTECNPIFTVVFLGNLTPDSPLPSLASLAPEHHPHDDPRYATEHEYISSQNLPILCFGSI</sequence>
<organism evidence="1 2">
    <name type="scientific">Oopsacas minuta</name>
    <dbReference type="NCBI Taxonomy" id="111878"/>
    <lineage>
        <taxon>Eukaryota</taxon>
        <taxon>Metazoa</taxon>
        <taxon>Porifera</taxon>
        <taxon>Hexactinellida</taxon>
        <taxon>Hexasterophora</taxon>
        <taxon>Lyssacinosida</taxon>
        <taxon>Leucopsacidae</taxon>
        <taxon>Oopsacas</taxon>
    </lineage>
</organism>
<reference evidence="1 2" key="1">
    <citation type="journal article" date="2023" name="BMC Biol.">
        <title>The compact genome of the sponge Oopsacas minuta (Hexactinellida) is lacking key metazoan core genes.</title>
        <authorList>
            <person name="Santini S."/>
            <person name="Schenkelaars Q."/>
            <person name="Jourda C."/>
            <person name="Duchesne M."/>
            <person name="Belahbib H."/>
            <person name="Rocher C."/>
            <person name="Selva M."/>
            <person name="Riesgo A."/>
            <person name="Vervoort M."/>
            <person name="Leys S.P."/>
            <person name="Kodjabachian L."/>
            <person name="Le Bivic A."/>
            <person name="Borchiellini C."/>
            <person name="Claverie J.M."/>
            <person name="Renard E."/>
        </authorList>
    </citation>
    <scope>NUCLEOTIDE SEQUENCE [LARGE SCALE GENOMIC DNA]</scope>
    <source>
        <strain evidence="1">SPO-2</strain>
    </source>
</reference>
<name>A0AAV7JIM2_9METZ</name>
<dbReference type="AlphaFoldDB" id="A0AAV7JIM2"/>
<gene>
    <name evidence="1" type="ORF">LOD99_7169</name>
</gene>
<evidence type="ECO:0000313" key="2">
    <source>
        <dbReference type="Proteomes" id="UP001165289"/>
    </source>
</evidence>
<accession>A0AAV7JIM2</accession>
<proteinExistence type="predicted"/>